<organism evidence="4 5">
    <name type="scientific">Schizopora paradoxa</name>
    <dbReference type="NCBI Taxonomy" id="27342"/>
    <lineage>
        <taxon>Eukaryota</taxon>
        <taxon>Fungi</taxon>
        <taxon>Dikarya</taxon>
        <taxon>Basidiomycota</taxon>
        <taxon>Agaricomycotina</taxon>
        <taxon>Agaricomycetes</taxon>
        <taxon>Hymenochaetales</taxon>
        <taxon>Schizoporaceae</taxon>
        <taxon>Schizopora</taxon>
    </lineage>
</organism>
<evidence type="ECO:0000259" key="3">
    <source>
        <dbReference type="Pfam" id="PF20152"/>
    </source>
</evidence>
<keyword evidence="2" id="KW-0472">Membrane</keyword>
<feature type="region of interest" description="Disordered" evidence="1">
    <location>
        <begin position="305"/>
        <end position="325"/>
    </location>
</feature>
<feature type="transmembrane region" description="Helical" evidence="2">
    <location>
        <begin position="224"/>
        <end position="245"/>
    </location>
</feature>
<feature type="transmembrane region" description="Helical" evidence="2">
    <location>
        <begin position="156"/>
        <end position="179"/>
    </location>
</feature>
<dbReference type="InterPro" id="IPR045339">
    <property type="entry name" value="DUF6534"/>
</dbReference>
<evidence type="ECO:0000256" key="2">
    <source>
        <dbReference type="SAM" id="Phobius"/>
    </source>
</evidence>
<dbReference type="InParanoid" id="A0A0H2S613"/>
<dbReference type="STRING" id="27342.A0A0H2S613"/>
<feature type="transmembrane region" description="Helical" evidence="2">
    <location>
        <begin position="116"/>
        <end position="136"/>
    </location>
</feature>
<reference evidence="4 5" key="1">
    <citation type="submission" date="2015-04" db="EMBL/GenBank/DDBJ databases">
        <title>Complete genome sequence of Schizopora paradoxa KUC8140, a cosmopolitan wood degrader in East Asia.</title>
        <authorList>
            <consortium name="DOE Joint Genome Institute"/>
            <person name="Min B."/>
            <person name="Park H."/>
            <person name="Jang Y."/>
            <person name="Kim J.-J."/>
            <person name="Kim K.H."/>
            <person name="Pangilinan J."/>
            <person name="Lipzen A."/>
            <person name="Riley R."/>
            <person name="Grigoriev I.V."/>
            <person name="Spatafora J.W."/>
            <person name="Choi I.-G."/>
        </authorList>
    </citation>
    <scope>NUCLEOTIDE SEQUENCE [LARGE SCALE GENOMIC DNA]</scope>
    <source>
        <strain evidence="4 5">KUC8140</strain>
    </source>
</reference>
<feature type="transmembrane region" description="Helical" evidence="2">
    <location>
        <begin position="12"/>
        <end position="30"/>
    </location>
</feature>
<protein>
    <recommendedName>
        <fullName evidence="3">DUF6534 domain-containing protein</fullName>
    </recommendedName>
</protein>
<keyword evidence="5" id="KW-1185">Reference proteome</keyword>
<name>A0A0H2S613_9AGAM</name>
<gene>
    <name evidence="4" type="ORF">SCHPADRAFT_935206</name>
</gene>
<keyword evidence="2" id="KW-1133">Transmembrane helix</keyword>
<feature type="domain" description="DUF6534" evidence="3">
    <location>
        <begin position="164"/>
        <end position="249"/>
    </location>
</feature>
<dbReference type="EMBL" id="KQ085885">
    <property type="protein sequence ID" value="KLO19725.1"/>
    <property type="molecule type" value="Genomic_DNA"/>
</dbReference>
<evidence type="ECO:0000256" key="1">
    <source>
        <dbReference type="SAM" id="MobiDB-lite"/>
    </source>
</evidence>
<feature type="transmembrane region" description="Helical" evidence="2">
    <location>
        <begin position="191"/>
        <end position="218"/>
    </location>
</feature>
<keyword evidence="2" id="KW-0812">Transmembrane</keyword>
<feature type="compositionally biased region" description="Basic and acidic residues" evidence="1">
    <location>
        <begin position="307"/>
        <end position="316"/>
    </location>
</feature>
<dbReference type="AlphaFoldDB" id="A0A0H2S613"/>
<dbReference type="PANTHER" id="PTHR40465:SF1">
    <property type="entry name" value="DUF6534 DOMAIN-CONTAINING PROTEIN"/>
    <property type="match status" value="1"/>
</dbReference>
<dbReference type="Proteomes" id="UP000053477">
    <property type="component" value="Unassembled WGS sequence"/>
</dbReference>
<sequence length="325" mass="36925">MNIISENLGTAFMGSLLTAVLFGITCMQALSYAHYCRSDNSFLLATVLFLIILDLVHTGFVAHLVYTFVVTDFDDILKLEVLPWSLPSSVLLHLLSDTIIRTFFIRRIWFLSKRNYVVTGFLGILLLSSFAFVILLEVRSFGLHNVLKLSTIRWEVYTSLSFTMSTDLFITVAMCFYLFRSRNGHKATNSVLNTLCIYTINTGLLTTLWSLGCLVAYACKPESFFFLAFYLPESKFYTNAFLASLNARHTLREKARASDYISQDGLRLGSVNQRIHMSGGDSNRNSELEDTKAVQINVVTEIQSSDDPFRRDAKQEYDEEAQYNI</sequence>
<proteinExistence type="predicted"/>
<evidence type="ECO:0000313" key="5">
    <source>
        <dbReference type="Proteomes" id="UP000053477"/>
    </source>
</evidence>
<accession>A0A0H2S613</accession>
<dbReference type="OrthoDB" id="2535105at2759"/>
<feature type="transmembrane region" description="Helical" evidence="2">
    <location>
        <begin position="86"/>
        <end position="104"/>
    </location>
</feature>
<feature type="transmembrane region" description="Helical" evidence="2">
    <location>
        <begin position="42"/>
        <end position="66"/>
    </location>
</feature>
<evidence type="ECO:0000313" key="4">
    <source>
        <dbReference type="EMBL" id="KLO19725.1"/>
    </source>
</evidence>
<dbReference type="PANTHER" id="PTHR40465">
    <property type="entry name" value="CHROMOSOME 1, WHOLE GENOME SHOTGUN SEQUENCE"/>
    <property type="match status" value="1"/>
</dbReference>
<dbReference type="Pfam" id="PF20152">
    <property type="entry name" value="DUF6534"/>
    <property type="match status" value="1"/>
</dbReference>